<dbReference type="AlphaFoldDB" id="A0A433QST3"/>
<gene>
    <name evidence="6" type="ORF">BC938DRAFT_474091</name>
</gene>
<dbReference type="Proteomes" id="UP000274822">
    <property type="component" value="Unassembled WGS sequence"/>
</dbReference>
<evidence type="ECO:0000256" key="3">
    <source>
        <dbReference type="ARBA" id="ARBA00022692"/>
    </source>
</evidence>
<dbReference type="PANTHER" id="PTHR21346:SF10">
    <property type="entry name" value="TRANSMEMBRANE PROTEIN"/>
    <property type="match status" value="1"/>
</dbReference>
<comment type="similarity">
    <text evidence="2">Belongs to the FUN14 family.</text>
</comment>
<dbReference type="EMBL" id="RBNJ01001727">
    <property type="protein sequence ID" value="RUS32844.1"/>
    <property type="molecule type" value="Genomic_DNA"/>
</dbReference>
<dbReference type="InterPro" id="IPR007014">
    <property type="entry name" value="FUN14"/>
</dbReference>
<evidence type="ECO:0000313" key="6">
    <source>
        <dbReference type="EMBL" id="RUS32844.1"/>
    </source>
</evidence>
<dbReference type="PANTHER" id="PTHR21346">
    <property type="entry name" value="FUN14 DOMAIN CONTAINING"/>
    <property type="match status" value="1"/>
</dbReference>
<protein>
    <submittedName>
        <fullName evidence="6">FUN14 family-domain-containing protein</fullName>
    </submittedName>
</protein>
<comment type="caution">
    <text evidence="6">The sequence shown here is derived from an EMBL/GenBank/DDBJ whole genome shotgun (WGS) entry which is preliminary data.</text>
</comment>
<keyword evidence="3" id="KW-0812">Transmembrane</keyword>
<keyword evidence="5" id="KW-0472">Membrane</keyword>
<evidence type="ECO:0000256" key="2">
    <source>
        <dbReference type="ARBA" id="ARBA00009160"/>
    </source>
</evidence>
<dbReference type="Pfam" id="PF04930">
    <property type="entry name" value="FUN14"/>
    <property type="match status" value="1"/>
</dbReference>
<name>A0A433QST3_9FUNG</name>
<evidence type="ECO:0000256" key="4">
    <source>
        <dbReference type="ARBA" id="ARBA00022989"/>
    </source>
</evidence>
<evidence type="ECO:0000313" key="7">
    <source>
        <dbReference type="Proteomes" id="UP000274822"/>
    </source>
</evidence>
<keyword evidence="7" id="KW-1185">Reference proteome</keyword>
<evidence type="ECO:0000256" key="1">
    <source>
        <dbReference type="ARBA" id="ARBA00004370"/>
    </source>
</evidence>
<keyword evidence="4" id="KW-1133">Transmembrane helix</keyword>
<comment type="subcellular location">
    <subcellularLocation>
        <location evidence="1">Membrane</location>
    </subcellularLocation>
</comment>
<evidence type="ECO:0000256" key="5">
    <source>
        <dbReference type="ARBA" id="ARBA00023136"/>
    </source>
</evidence>
<accession>A0A433QST3</accession>
<reference evidence="6 7" key="1">
    <citation type="journal article" date="2018" name="New Phytol.">
        <title>Phylogenomics of Endogonaceae and evolution of mycorrhizas within Mucoromycota.</title>
        <authorList>
            <person name="Chang Y."/>
            <person name="Desiro A."/>
            <person name="Na H."/>
            <person name="Sandor L."/>
            <person name="Lipzen A."/>
            <person name="Clum A."/>
            <person name="Barry K."/>
            <person name="Grigoriev I.V."/>
            <person name="Martin F.M."/>
            <person name="Stajich J.E."/>
            <person name="Smith M.E."/>
            <person name="Bonito G."/>
            <person name="Spatafora J.W."/>
        </authorList>
    </citation>
    <scope>NUCLEOTIDE SEQUENCE [LARGE SCALE GENOMIC DNA]</scope>
    <source>
        <strain evidence="6 7">AD002</strain>
    </source>
</reference>
<sequence>MSVFIPCLAVRLLGTSRYTFVPHLSALHTPAAATQAQTVLARRAAIALTRQNIAIGLGAISLSVLYVPWAKNTVYCAGETKEATRATSSIPNSSTDKKPLTPSDKDTFGDSLSSFNGQQLSFGTTMGFCSGYLVKKVGKVAALTVGAGFIFVQILESQGYIQISWDRFEKGYIKALDVDKDGKVTIKDARIIVNRISQYLGRHLQMNSGFIVGFALGLRYG</sequence>
<organism evidence="6 7">
    <name type="scientific">Jimgerdemannia flammicorona</name>
    <dbReference type="NCBI Taxonomy" id="994334"/>
    <lineage>
        <taxon>Eukaryota</taxon>
        <taxon>Fungi</taxon>
        <taxon>Fungi incertae sedis</taxon>
        <taxon>Mucoromycota</taxon>
        <taxon>Mucoromycotina</taxon>
        <taxon>Endogonomycetes</taxon>
        <taxon>Endogonales</taxon>
        <taxon>Endogonaceae</taxon>
        <taxon>Jimgerdemannia</taxon>
    </lineage>
</organism>
<dbReference type="GO" id="GO:0016020">
    <property type="term" value="C:membrane"/>
    <property type="evidence" value="ECO:0007669"/>
    <property type="project" value="UniProtKB-SubCell"/>
</dbReference>
<proteinExistence type="inferred from homology"/>